<dbReference type="InterPro" id="IPR009447">
    <property type="entry name" value="PIGW/GWT1"/>
</dbReference>
<gene>
    <name evidence="6" type="ORF">AM588_10004577</name>
</gene>
<dbReference type="AlphaFoldDB" id="A0A0W8D923"/>
<dbReference type="PANTHER" id="PTHR20661:SF0">
    <property type="entry name" value="PHOSPHATIDYLINOSITOL-GLYCAN BIOSYNTHESIS CLASS W PROTEIN"/>
    <property type="match status" value="1"/>
</dbReference>
<sequence length="236" mass="26379">MDEDYKLAKEAFVSGLQGTSAREVFLVFAIAPMDIGVGAFIVSSAIVSAPARLARPKGNTKRYTVNYRVYLVYSFLRVFGKWASSPVVAILIAFEYILDAPRDNLMSQNREGILSLAGYTSLYMLSVYAGQCIFGYMDSNVSKLHRNMRWLTIALFVIGGLVWVSTFLSVRLVARPSRRMLNLSYLLWVMAESLTLLALYSGIQTVCMLPRAPLLFQGINHNQLFVFIAVSCLFVV</sequence>
<dbReference type="GO" id="GO:0032216">
    <property type="term" value="F:glucosaminyl-phosphatidylinositol O-acyltransferase activity"/>
    <property type="evidence" value="ECO:0007669"/>
    <property type="project" value="TreeGrafter"/>
</dbReference>
<dbReference type="Proteomes" id="UP000054636">
    <property type="component" value="Unassembled WGS sequence"/>
</dbReference>
<feature type="transmembrane region" description="Helical" evidence="5">
    <location>
        <begin position="215"/>
        <end position="235"/>
    </location>
</feature>
<dbReference type="EMBL" id="LNFP01000448">
    <property type="protein sequence ID" value="KUF92696.1"/>
    <property type="molecule type" value="Genomic_DNA"/>
</dbReference>
<name>A0A0W8D923_PHYNI</name>
<protein>
    <submittedName>
        <fullName evidence="6">Methyltransferase protein 16</fullName>
    </submittedName>
</protein>
<evidence type="ECO:0000256" key="2">
    <source>
        <dbReference type="ARBA" id="ARBA00022692"/>
    </source>
</evidence>
<dbReference type="GO" id="GO:0072659">
    <property type="term" value="P:protein localization to plasma membrane"/>
    <property type="evidence" value="ECO:0007669"/>
    <property type="project" value="TreeGrafter"/>
</dbReference>
<feature type="transmembrane region" description="Helical" evidence="5">
    <location>
        <begin position="67"/>
        <end position="92"/>
    </location>
</feature>
<keyword evidence="4 5" id="KW-0472">Membrane</keyword>
<evidence type="ECO:0000313" key="7">
    <source>
        <dbReference type="Proteomes" id="UP000054636"/>
    </source>
</evidence>
<comment type="subcellular location">
    <subcellularLocation>
        <location evidence="1">Membrane</location>
        <topology evidence="1">Multi-pass membrane protein</topology>
    </subcellularLocation>
</comment>
<dbReference type="GO" id="GO:0005783">
    <property type="term" value="C:endoplasmic reticulum"/>
    <property type="evidence" value="ECO:0007669"/>
    <property type="project" value="TreeGrafter"/>
</dbReference>
<evidence type="ECO:0000256" key="3">
    <source>
        <dbReference type="ARBA" id="ARBA00022989"/>
    </source>
</evidence>
<dbReference type="Pfam" id="PF06423">
    <property type="entry name" value="GWT1"/>
    <property type="match status" value="1"/>
</dbReference>
<keyword evidence="3 5" id="KW-1133">Transmembrane helix</keyword>
<organism evidence="6 7">
    <name type="scientific">Phytophthora nicotianae</name>
    <name type="common">Potato buckeye rot agent</name>
    <name type="synonym">Phytophthora parasitica</name>
    <dbReference type="NCBI Taxonomy" id="4792"/>
    <lineage>
        <taxon>Eukaryota</taxon>
        <taxon>Sar</taxon>
        <taxon>Stramenopiles</taxon>
        <taxon>Oomycota</taxon>
        <taxon>Peronosporomycetes</taxon>
        <taxon>Peronosporales</taxon>
        <taxon>Peronosporaceae</taxon>
        <taxon>Phytophthora</taxon>
    </lineage>
</organism>
<feature type="transmembrane region" description="Helical" evidence="5">
    <location>
        <begin position="185"/>
        <end position="203"/>
    </location>
</feature>
<proteinExistence type="predicted"/>
<dbReference type="PANTHER" id="PTHR20661">
    <property type="entry name" value="PHOSPHATIDYLINOSITOL-GLYCAN BIOSYNTHESIS CLASS W PROTEIN"/>
    <property type="match status" value="1"/>
</dbReference>
<feature type="transmembrane region" description="Helical" evidence="5">
    <location>
        <begin position="113"/>
        <end position="137"/>
    </location>
</feature>
<comment type="caution">
    <text evidence="6">The sequence shown here is derived from an EMBL/GenBank/DDBJ whole genome shotgun (WGS) entry which is preliminary data.</text>
</comment>
<dbReference type="GO" id="GO:0008168">
    <property type="term" value="F:methyltransferase activity"/>
    <property type="evidence" value="ECO:0007669"/>
    <property type="project" value="UniProtKB-KW"/>
</dbReference>
<accession>A0A0W8D923</accession>
<reference evidence="6 7" key="1">
    <citation type="submission" date="2015-11" db="EMBL/GenBank/DDBJ databases">
        <title>Genomes and virulence difference between two physiological races of Phytophthora nicotianae.</title>
        <authorList>
            <person name="Liu H."/>
            <person name="Ma X."/>
            <person name="Yu H."/>
            <person name="Fang D."/>
            <person name="Li Y."/>
            <person name="Wang X."/>
            <person name="Wang W."/>
            <person name="Dong Y."/>
            <person name="Xiao B."/>
        </authorList>
    </citation>
    <scope>NUCLEOTIDE SEQUENCE [LARGE SCALE GENOMIC DNA]</scope>
    <source>
        <strain evidence="7">race 1</strain>
    </source>
</reference>
<dbReference type="GO" id="GO:0016020">
    <property type="term" value="C:membrane"/>
    <property type="evidence" value="ECO:0007669"/>
    <property type="project" value="UniProtKB-SubCell"/>
</dbReference>
<keyword evidence="6" id="KW-0489">Methyltransferase</keyword>
<feature type="transmembrane region" description="Helical" evidence="5">
    <location>
        <begin position="24"/>
        <end position="47"/>
    </location>
</feature>
<evidence type="ECO:0000256" key="5">
    <source>
        <dbReference type="SAM" id="Phobius"/>
    </source>
</evidence>
<evidence type="ECO:0000313" key="6">
    <source>
        <dbReference type="EMBL" id="KUF92696.1"/>
    </source>
</evidence>
<keyword evidence="2 5" id="KW-0812">Transmembrane</keyword>
<evidence type="ECO:0000256" key="4">
    <source>
        <dbReference type="ARBA" id="ARBA00023136"/>
    </source>
</evidence>
<evidence type="ECO:0000256" key="1">
    <source>
        <dbReference type="ARBA" id="ARBA00004141"/>
    </source>
</evidence>
<dbReference type="GO" id="GO:0006506">
    <property type="term" value="P:GPI anchor biosynthetic process"/>
    <property type="evidence" value="ECO:0007669"/>
    <property type="project" value="InterPro"/>
</dbReference>
<dbReference type="GO" id="GO:0032259">
    <property type="term" value="P:methylation"/>
    <property type="evidence" value="ECO:0007669"/>
    <property type="project" value="UniProtKB-KW"/>
</dbReference>
<keyword evidence="6" id="KW-0808">Transferase</keyword>
<feature type="transmembrane region" description="Helical" evidence="5">
    <location>
        <begin position="149"/>
        <end position="173"/>
    </location>
</feature>